<keyword evidence="3" id="KW-1185">Reference proteome</keyword>
<feature type="compositionally biased region" description="Polar residues" evidence="1">
    <location>
        <begin position="157"/>
        <end position="168"/>
    </location>
</feature>
<dbReference type="Proteomes" id="UP001444661">
    <property type="component" value="Unassembled WGS sequence"/>
</dbReference>
<accession>A0ABR1SLM7</accession>
<evidence type="ECO:0000313" key="3">
    <source>
        <dbReference type="Proteomes" id="UP001444661"/>
    </source>
</evidence>
<evidence type="ECO:0000256" key="1">
    <source>
        <dbReference type="SAM" id="MobiDB-lite"/>
    </source>
</evidence>
<name>A0ABR1SLM7_9PEZI</name>
<evidence type="ECO:0000313" key="2">
    <source>
        <dbReference type="EMBL" id="KAK8035235.1"/>
    </source>
</evidence>
<dbReference type="EMBL" id="JAQQWK010000009">
    <property type="protein sequence ID" value="KAK8035235.1"/>
    <property type="molecule type" value="Genomic_DNA"/>
</dbReference>
<feature type="region of interest" description="Disordered" evidence="1">
    <location>
        <begin position="136"/>
        <end position="175"/>
    </location>
</feature>
<comment type="caution">
    <text evidence="2">The sequence shown here is derived from an EMBL/GenBank/DDBJ whole genome shotgun (WGS) entry which is preliminary data.</text>
</comment>
<reference evidence="2 3" key="1">
    <citation type="submission" date="2023-01" db="EMBL/GenBank/DDBJ databases">
        <title>Analysis of 21 Apiospora genomes using comparative genomics revels a genus with tremendous synthesis potential of carbohydrate active enzymes and secondary metabolites.</title>
        <authorList>
            <person name="Sorensen T."/>
        </authorList>
    </citation>
    <scope>NUCLEOTIDE SEQUENCE [LARGE SCALE GENOMIC DNA]</scope>
    <source>
        <strain evidence="2 3">CBS 33761</strain>
    </source>
</reference>
<protein>
    <submittedName>
        <fullName evidence="2">Uncharacterized protein</fullName>
    </submittedName>
</protein>
<sequence length="276" mass="29345">MITRFIHGTPAMVAGLRPTLRIPILSSARHPLRPRTTNPCLTPAAAPAFSNPRPPLPPFCNQSAVVVDYTKISTISRHDIENHLHFLGLIDLHAGVDVGIILTSALTDKRRRSGLDGFTGTFSGALGRITGGNSLVNNKDKGNGHAGNGNVHGNGNSTSDGKATNEQASDPLLPPGIDPEAIRRVLIHQYTVQCGFSYRTHRGVRTTTAASYTECLHTCATHAFFSATGAGANACLGGSFERRAGSGRCWYIVGAVSTTLDSRRKVADENCDSFSL</sequence>
<gene>
    <name evidence="2" type="ORF">PG993_010230</name>
</gene>
<proteinExistence type="predicted"/>
<organism evidence="2 3">
    <name type="scientific">Apiospora rasikravindrae</name>
    <dbReference type="NCBI Taxonomy" id="990691"/>
    <lineage>
        <taxon>Eukaryota</taxon>
        <taxon>Fungi</taxon>
        <taxon>Dikarya</taxon>
        <taxon>Ascomycota</taxon>
        <taxon>Pezizomycotina</taxon>
        <taxon>Sordariomycetes</taxon>
        <taxon>Xylariomycetidae</taxon>
        <taxon>Amphisphaeriales</taxon>
        <taxon>Apiosporaceae</taxon>
        <taxon>Apiospora</taxon>
    </lineage>
</organism>